<evidence type="ECO:0000313" key="2">
    <source>
        <dbReference type="Proteomes" id="UP001152607"/>
    </source>
</evidence>
<accession>A0A9W4UCY8</accession>
<dbReference type="Proteomes" id="UP001152607">
    <property type="component" value="Unassembled WGS sequence"/>
</dbReference>
<sequence length="136" mass="14621">MVCMHAAICRCTAINRPPPPPCRSSLSLSWLPPAGRVDGGAADAQSGLLHLSPGHVPCSVQTSVHEHRKQPTFMIAAHVTSCRRRKESHQRQSVPGLADEPGPSLFICAMSVYSIVPSSIHPGSDWTFQCVTRANS</sequence>
<dbReference type="EMBL" id="CAOQHR010000003">
    <property type="protein sequence ID" value="CAI6332636.1"/>
    <property type="molecule type" value="Genomic_DNA"/>
</dbReference>
<evidence type="ECO:0000313" key="1">
    <source>
        <dbReference type="EMBL" id="CAI6332636.1"/>
    </source>
</evidence>
<name>A0A9W4UCY8_9PLEO</name>
<protein>
    <submittedName>
        <fullName evidence="1">Uncharacterized protein</fullName>
    </submittedName>
</protein>
<comment type="caution">
    <text evidence="1">The sequence shown here is derived from an EMBL/GenBank/DDBJ whole genome shotgun (WGS) entry which is preliminary data.</text>
</comment>
<reference evidence="1" key="1">
    <citation type="submission" date="2023-01" db="EMBL/GenBank/DDBJ databases">
        <authorList>
            <person name="Van Ghelder C."/>
            <person name="Rancurel C."/>
        </authorList>
    </citation>
    <scope>NUCLEOTIDE SEQUENCE</scope>
    <source>
        <strain evidence="1">CNCM I-4278</strain>
    </source>
</reference>
<proteinExistence type="predicted"/>
<keyword evidence="2" id="KW-1185">Reference proteome</keyword>
<organism evidence="1 2">
    <name type="scientific">Periconia digitata</name>
    <dbReference type="NCBI Taxonomy" id="1303443"/>
    <lineage>
        <taxon>Eukaryota</taxon>
        <taxon>Fungi</taxon>
        <taxon>Dikarya</taxon>
        <taxon>Ascomycota</taxon>
        <taxon>Pezizomycotina</taxon>
        <taxon>Dothideomycetes</taxon>
        <taxon>Pleosporomycetidae</taxon>
        <taxon>Pleosporales</taxon>
        <taxon>Massarineae</taxon>
        <taxon>Periconiaceae</taxon>
        <taxon>Periconia</taxon>
    </lineage>
</organism>
<dbReference type="AlphaFoldDB" id="A0A9W4UCY8"/>
<gene>
    <name evidence="1" type="ORF">PDIGIT_LOCUS5663</name>
</gene>